<protein>
    <submittedName>
        <fullName evidence="1">Uncharacterized protein</fullName>
    </submittedName>
</protein>
<proteinExistence type="predicted"/>
<dbReference type="EMBL" id="SISG01000001">
    <property type="protein sequence ID" value="TBN57030.1"/>
    <property type="molecule type" value="Genomic_DNA"/>
</dbReference>
<comment type="caution">
    <text evidence="1">The sequence shown here is derived from an EMBL/GenBank/DDBJ whole genome shotgun (WGS) entry which is preliminary data.</text>
</comment>
<reference evidence="2" key="1">
    <citation type="submission" date="2019-02" db="EMBL/GenBank/DDBJ databases">
        <title>Glaciihabitans arcticus sp. nov., a psychrotolerant bacterium isolated from polar soil.</title>
        <authorList>
            <person name="Dahal R.H."/>
        </authorList>
    </citation>
    <scope>NUCLEOTIDE SEQUENCE [LARGE SCALE GENOMIC DNA]</scope>
    <source>
        <strain evidence="2">RP-3-7</strain>
    </source>
</reference>
<evidence type="ECO:0000313" key="2">
    <source>
        <dbReference type="Proteomes" id="UP000294194"/>
    </source>
</evidence>
<sequence>MTLTAETPAAPTVFDVNPPSESIFSALPEEGKELIAEIDDPDFELLERSIELVVQSQVFTPVGLEHALQLEPEVVEHLTDELEALGVIERDESDDHHEVAVEVEDLSLFLVDVRLNRRDATAA</sequence>
<organism evidence="1 2">
    <name type="scientific">Glaciihabitans arcticus</name>
    <dbReference type="NCBI Taxonomy" id="2668039"/>
    <lineage>
        <taxon>Bacteria</taxon>
        <taxon>Bacillati</taxon>
        <taxon>Actinomycetota</taxon>
        <taxon>Actinomycetes</taxon>
        <taxon>Micrococcales</taxon>
        <taxon>Microbacteriaceae</taxon>
        <taxon>Glaciihabitans</taxon>
    </lineage>
</organism>
<dbReference type="RefSeq" id="WP_130981141.1">
    <property type="nucleotide sequence ID" value="NZ_SISG01000001.1"/>
</dbReference>
<accession>A0A4Q9GXM6</accession>
<gene>
    <name evidence="1" type="ORF">EYE40_06235</name>
</gene>
<name>A0A4Q9GXM6_9MICO</name>
<dbReference type="AlphaFoldDB" id="A0A4Q9GXM6"/>
<evidence type="ECO:0000313" key="1">
    <source>
        <dbReference type="EMBL" id="TBN57030.1"/>
    </source>
</evidence>
<keyword evidence="2" id="KW-1185">Reference proteome</keyword>
<dbReference type="Proteomes" id="UP000294194">
    <property type="component" value="Unassembled WGS sequence"/>
</dbReference>